<evidence type="ECO:0000313" key="3">
    <source>
        <dbReference type="Proteomes" id="UP001201463"/>
    </source>
</evidence>
<dbReference type="Proteomes" id="UP001201463">
    <property type="component" value="Unassembled WGS sequence"/>
</dbReference>
<reference evidence="2 3" key="1">
    <citation type="submission" date="2021-12" db="EMBL/GenBank/DDBJ databases">
        <title>Genome seq of p7.</title>
        <authorList>
            <person name="Seo T."/>
        </authorList>
    </citation>
    <scope>NUCLEOTIDE SEQUENCE [LARGE SCALE GENOMIC DNA]</scope>
    <source>
        <strain evidence="2 3">P7</strain>
    </source>
</reference>
<dbReference type="RefSeq" id="WP_233393944.1">
    <property type="nucleotide sequence ID" value="NZ_JAJTWT010000009.1"/>
</dbReference>
<evidence type="ECO:0000256" key="1">
    <source>
        <dbReference type="SAM" id="SignalP"/>
    </source>
</evidence>
<keyword evidence="1" id="KW-0732">Signal</keyword>
<organism evidence="2 3">
    <name type="scientific">Pelomonas caseinilytica</name>
    <dbReference type="NCBI Taxonomy" id="2906763"/>
    <lineage>
        <taxon>Bacteria</taxon>
        <taxon>Pseudomonadati</taxon>
        <taxon>Pseudomonadota</taxon>
        <taxon>Betaproteobacteria</taxon>
        <taxon>Burkholderiales</taxon>
        <taxon>Sphaerotilaceae</taxon>
        <taxon>Roseateles</taxon>
    </lineage>
</organism>
<keyword evidence="3" id="KW-1185">Reference proteome</keyword>
<dbReference type="EMBL" id="JAJTWT010000009">
    <property type="protein sequence ID" value="MCE4539421.1"/>
    <property type="molecule type" value="Genomic_DNA"/>
</dbReference>
<comment type="caution">
    <text evidence="2">The sequence shown here is derived from an EMBL/GenBank/DDBJ whole genome shotgun (WGS) entry which is preliminary data.</text>
</comment>
<evidence type="ECO:0000313" key="2">
    <source>
        <dbReference type="EMBL" id="MCE4539421.1"/>
    </source>
</evidence>
<dbReference type="Pfam" id="PF14334">
    <property type="entry name" value="DUF4390"/>
    <property type="match status" value="1"/>
</dbReference>
<feature type="signal peptide" evidence="1">
    <location>
        <begin position="1"/>
        <end position="24"/>
    </location>
</feature>
<protein>
    <submittedName>
        <fullName evidence="2">DUF4390 domain-containing protein</fullName>
    </submittedName>
</protein>
<gene>
    <name evidence="2" type="ORF">LXT12_19410</name>
</gene>
<accession>A0ABS8XLF6</accession>
<feature type="chain" id="PRO_5045168985" evidence="1">
    <location>
        <begin position="25"/>
        <end position="186"/>
    </location>
</feature>
<dbReference type="InterPro" id="IPR025500">
    <property type="entry name" value="DUF4390"/>
</dbReference>
<sequence>MFARLAIASFLAVLLALLPGAARADGVELVQLSTQRSEDGLDLSFTTRFELSRAAEDALHKGVPLYFVAEAAVLRSRWYWRDARIGRVERVWRLSWQPLWRQYRVSNGGLHQSFATLEEALASLRGVSGWRIAEAKDLEDGGGYYLEFSYRLDVTQLPRPMQIGPQTGFALGVEQKRNFAADFSLK</sequence>
<proteinExistence type="predicted"/>
<name>A0ABS8XLF6_9BURK</name>